<dbReference type="InterPro" id="IPR016032">
    <property type="entry name" value="Sig_transdc_resp-reg_C-effctor"/>
</dbReference>
<name>A0A1H9KLP0_9PSEU</name>
<evidence type="ECO:0000313" key="6">
    <source>
        <dbReference type="EMBL" id="SER00070.1"/>
    </source>
</evidence>
<dbReference type="Gene3D" id="1.10.10.10">
    <property type="entry name" value="Winged helix-like DNA-binding domain superfamily/Winged helix DNA-binding domain"/>
    <property type="match status" value="1"/>
</dbReference>
<dbReference type="SUPFAM" id="SSF46894">
    <property type="entry name" value="C-terminal effector domain of the bipartite response regulators"/>
    <property type="match status" value="1"/>
</dbReference>
<dbReference type="AlphaFoldDB" id="A0A1H9KLP0"/>
<keyword evidence="3" id="KW-0804">Transcription</keyword>
<dbReference type="GO" id="GO:0006355">
    <property type="term" value="P:regulation of DNA-templated transcription"/>
    <property type="evidence" value="ECO:0007669"/>
    <property type="project" value="InterPro"/>
</dbReference>
<dbReference type="Gene3D" id="1.25.40.10">
    <property type="entry name" value="Tetratricopeptide repeat domain"/>
    <property type="match status" value="1"/>
</dbReference>
<evidence type="ECO:0000256" key="4">
    <source>
        <dbReference type="SAM" id="MobiDB-lite"/>
    </source>
</evidence>
<dbReference type="STRING" id="155974.SAMN04487818_101234"/>
<dbReference type="InterPro" id="IPR000792">
    <property type="entry name" value="Tscrpt_reg_LuxR_C"/>
</dbReference>
<feature type="compositionally biased region" description="Basic and acidic residues" evidence="4">
    <location>
        <begin position="454"/>
        <end position="464"/>
    </location>
</feature>
<protein>
    <submittedName>
        <fullName evidence="6">LuxR family transcriptional regulator, maltose regulon positive regulatory protein</fullName>
    </submittedName>
</protein>
<dbReference type="GO" id="GO:0003677">
    <property type="term" value="F:DNA binding"/>
    <property type="evidence" value="ECO:0007669"/>
    <property type="project" value="UniProtKB-KW"/>
</dbReference>
<dbReference type="InterPro" id="IPR049945">
    <property type="entry name" value="AAA_22"/>
</dbReference>
<proteinExistence type="predicted"/>
<dbReference type="PROSITE" id="PS50043">
    <property type="entry name" value="HTH_LUXR_2"/>
    <property type="match status" value="1"/>
</dbReference>
<gene>
    <name evidence="6" type="ORF">SAMN04487818_101234</name>
</gene>
<dbReference type="SMART" id="SM00382">
    <property type="entry name" value="AAA"/>
    <property type="match status" value="1"/>
</dbReference>
<dbReference type="InterPro" id="IPR003593">
    <property type="entry name" value="AAA+_ATPase"/>
</dbReference>
<dbReference type="CDD" id="cd06170">
    <property type="entry name" value="LuxR_C_like"/>
    <property type="match status" value="1"/>
</dbReference>
<dbReference type="Pfam" id="PF13401">
    <property type="entry name" value="AAA_22"/>
    <property type="match status" value="1"/>
</dbReference>
<evidence type="ECO:0000256" key="1">
    <source>
        <dbReference type="ARBA" id="ARBA00023015"/>
    </source>
</evidence>
<keyword evidence="7" id="KW-1185">Reference proteome</keyword>
<dbReference type="InterPro" id="IPR059106">
    <property type="entry name" value="WHD_MalT"/>
</dbReference>
<keyword evidence="1" id="KW-0805">Transcription regulation</keyword>
<organism evidence="6 7">
    <name type="scientific">Actinokineospora terrae</name>
    <dbReference type="NCBI Taxonomy" id="155974"/>
    <lineage>
        <taxon>Bacteria</taxon>
        <taxon>Bacillati</taxon>
        <taxon>Actinomycetota</taxon>
        <taxon>Actinomycetes</taxon>
        <taxon>Pseudonocardiales</taxon>
        <taxon>Pseudonocardiaceae</taxon>
        <taxon>Actinokineospora</taxon>
    </lineage>
</organism>
<dbReference type="EMBL" id="FOGI01000001">
    <property type="protein sequence ID" value="SER00070.1"/>
    <property type="molecule type" value="Genomic_DNA"/>
</dbReference>
<dbReference type="Gene3D" id="3.40.50.300">
    <property type="entry name" value="P-loop containing nucleotide triphosphate hydrolases"/>
    <property type="match status" value="1"/>
</dbReference>
<dbReference type="InterPro" id="IPR036388">
    <property type="entry name" value="WH-like_DNA-bd_sf"/>
</dbReference>
<feature type="region of interest" description="Disordered" evidence="4">
    <location>
        <begin position="454"/>
        <end position="477"/>
    </location>
</feature>
<evidence type="ECO:0000256" key="2">
    <source>
        <dbReference type="ARBA" id="ARBA00023125"/>
    </source>
</evidence>
<keyword evidence="2" id="KW-0238">DNA-binding</keyword>
<dbReference type="GO" id="GO:0016887">
    <property type="term" value="F:ATP hydrolysis activity"/>
    <property type="evidence" value="ECO:0007669"/>
    <property type="project" value="InterPro"/>
</dbReference>
<dbReference type="InterPro" id="IPR011990">
    <property type="entry name" value="TPR-like_helical_dom_sf"/>
</dbReference>
<dbReference type="PANTHER" id="PTHR44688:SF16">
    <property type="entry name" value="DNA-BINDING TRANSCRIPTIONAL ACTIVATOR DEVR_DOSR"/>
    <property type="match status" value="1"/>
</dbReference>
<dbReference type="RefSeq" id="WP_092774500.1">
    <property type="nucleotide sequence ID" value="NZ_FOGI01000001.1"/>
</dbReference>
<evidence type="ECO:0000313" key="7">
    <source>
        <dbReference type="Proteomes" id="UP000199051"/>
    </source>
</evidence>
<evidence type="ECO:0000259" key="5">
    <source>
        <dbReference type="PROSITE" id="PS50043"/>
    </source>
</evidence>
<dbReference type="Proteomes" id="UP000199051">
    <property type="component" value="Unassembled WGS sequence"/>
</dbReference>
<reference evidence="7" key="1">
    <citation type="submission" date="2016-10" db="EMBL/GenBank/DDBJ databases">
        <authorList>
            <person name="Varghese N."/>
            <person name="Submissions S."/>
        </authorList>
    </citation>
    <scope>NUCLEOTIDE SEQUENCE [LARGE SCALE GENOMIC DNA]</scope>
    <source>
        <strain evidence="7">DSM 44260</strain>
    </source>
</reference>
<dbReference type="Pfam" id="PF25873">
    <property type="entry name" value="WHD_MalT"/>
    <property type="match status" value="1"/>
</dbReference>
<feature type="domain" description="HTH luxR-type" evidence="5">
    <location>
        <begin position="793"/>
        <end position="858"/>
    </location>
</feature>
<dbReference type="SUPFAM" id="SSF52540">
    <property type="entry name" value="P-loop containing nucleoside triphosphate hydrolases"/>
    <property type="match status" value="1"/>
</dbReference>
<dbReference type="SMART" id="SM00421">
    <property type="entry name" value="HTH_LUXR"/>
    <property type="match status" value="1"/>
</dbReference>
<sequence length="860" mass="93112">MSEHDQILVIDDHRAVPAGKVRVPTTSAAGPWRDRLAAVLERNVRAACTPPPVTVVHGPAGSGKTTALAAWASAATDPVRWATLDQRDNEPALLWATIHAALGVPSQTTCGGDHIGDLVRAVAALSDPVFLVLDDVHELREPAVVQAMATLIRHTPDNLRLVLAGRVPPVHLSRLSLEGRLREVDGHQLAMTGPEAAALLAEHAAGLSQEHVEPLLARTQGWVAGTRLAARWLAGEDRDLAGFPAEDPFATAYIAEEVLGAHPPHTRQFLLSTSVCDRVSAELATALSGLRHAGTVLPGLVRTNSMVVRCDDVPGEWYRYHPLLRDHLRAELARTRPGAPQRLHRTAARWFRDDGDLAAALRHAELAQDSDLATELVESDGVKAVTRGQGASLAAVVATLPEERLAKPRMAVIAALAALEIPDPLAADRFLSRIDGTDATPWPDEDRALHDTVQSRRSHLDATRVPRQSRAKPTGDTHIDVLSRHARGVSALWAGDLEAAESELSRVEQTCLRDDLPWLALRAKAHFAVAAAMRSDLPEMERRARRALHLANTRGWQLSWPCSVVYVVLGAYAYQQGDTAEAKRLAALAVQTAPAHQEPTIALASHSLTAFVEFEGSDDPHAVVRTAARHWHRLGGKRVCPRVSALLLPTLVRMALRVGEPGRAVELVDSGHSALEGRAELSVLHAILHAHHGRVSQARRLLVPVLAGTMPPLVATTTIDAWLLEATLVDRAENPHRAHEALAKALRVAEPLSAVRPFLTARRSVRDLLAEGAGRFGRLDGFAVRTLSALPAAASTTDPLTTRELELLLELPSMRTVDEIAESMFVSANTVKTHLRGIYRKLGVRQRRDAVVVARRQGLL</sequence>
<dbReference type="Pfam" id="PF00196">
    <property type="entry name" value="GerE"/>
    <property type="match status" value="1"/>
</dbReference>
<evidence type="ECO:0000256" key="3">
    <source>
        <dbReference type="ARBA" id="ARBA00023163"/>
    </source>
</evidence>
<accession>A0A1H9KLP0</accession>
<dbReference type="SUPFAM" id="SSF48452">
    <property type="entry name" value="TPR-like"/>
    <property type="match status" value="1"/>
</dbReference>
<dbReference type="PANTHER" id="PTHR44688">
    <property type="entry name" value="DNA-BINDING TRANSCRIPTIONAL ACTIVATOR DEVR_DOSR"/>
    <property type="match status" value="1"/>
</dbReference>
<dbReference type="InterPro" id="IPR027417">
    <property type="entry name" value="P-loop_NTPase"/>
</dbReference>